<dbReference type="Pfam" id="PF05402">
    <property type="entry name" value="PqqD"/>
    <property type="match status" value="1"/>
</dbReference>
<dbReference type="RefSeq" id="WP_083093334.1">
    <property type="nucleotide sequence ID" value="NZ_LXWF01000043.1"/>
</dbReference>
<sequence>MSSLYQRAPHTAFVEGADGDGVASAASYVANLLTSEIAVLNGPSTLIWEILETPSTSEAIISEITEMYGVPRETVAPSVLGFLDSLVGRGLVVHQ</sequence>
<gene>
    <name evidence="1" type="ORF">A7979_06895</name>
</gene>
<dbReference type="AlphaFoldDB" id="A0A1Y1RMW4"/>
<dbReference type="Proteomes" id="UP000192359">
    <property type="component" value="Unassembled WGS sequence"/>
</dbReference>
<dbReference type="OrthoDB" id="5192783at2"/>
<accession>A0A1Y1RMW4</accession>
<evidence type="ECO:0000313" key="1">
    <source>
        <dbReference type="EMBL" id="ORC15458.1"/>
    </source>
</evidence>
<dbReference type="InterPro" id="IPR008792">
    <property type="entry name" value="PQQD"/>
</dbReference>
<keyword evidence="2" id="KW-1185">Reference proteome</keyword>
<evidence type="ECO:0000313" key="2">
    <source>
        <dbReference type="Proteomes" id="UP000192359"/>
    </source>
</evidence>
<comment type="caution">
    <text evidence="1">The sequence shown here is derived from an EMBL/GenBank/DDBJ whole genome shotgun (WGS) entry which is preliminary data.</text>
</comment>
<dbReference type="Gene3D" id="1.10.10.1150">
    <property type="entry name" value="Coenzyme PQQ synthesis protein D (PqqD)"/>
    <property type="match status" value="1"/>
</dbReference>
<organism evidence="1 2">
    <name type="scientific">Rothia nasimurium</name>
    <dbReference type="NCBI Taxonomy" id="85336"/>
    <lineage>
        <taxon>Bacteria</taxon>
        <taxon>Bacillati</taxon>
        <taxon>Actinomycetota</taxon>
        <taxon>Actinomycetes</taxon>
        <taxon>Micrococcales</taxon>
        <taxon>Micrococcaceae</taxon>
        <taxon>Rothia</taxon>
    </lineage>
</organism>
<reference evidence="1 2" key="1">
    <citation type="submission" date="2016-05" db="EMBL/GenBank/DDBJ databases">
        <title>Draft genome sequence of a porcine commensal Rothia nasimurium.</title>
        <authorList>
            <person name="Gaiser R.A."/>
            <person name="Van Baarlen P."/>
            <person name="Wells J.M."/>
        </authorList>
    </citation>
    <scope>NUCLEOTIDE SEQUENCE [LARGE SCALE GENOMIC DNA]</scope>
    <source>
        <strain evidence="1 2">PT-32</strain>
    </source>
</reference>
<name>A0A1Y1RMW4_9MICC</name>
<evidence type="ECO:0008006" key="3">
    <source>
        <dbReference type="Google" id="ProtNLM"/>
    </source>
</evidence>
<dbReference type="EMBL" id="LXWF01000043">
    <property type="protein sequence ID" value="ORC15458.1"/>
    <property type="molecule type" value="Genomic_DNA"/>
</dbReference>
<protein>
    <recommendedName>
        <fullName evidence="3">PqqD family protein</fullName>
    </recommendedName>
</protein>
<dbReference type="InterPro" id="IPR041881">
    <property type="entry name" value="PqqD_sf"/>
</dbReference>
<proteinExistence type="predicted"/>